<sequence>MAAKTTKARDKQRAAAGQPPPQPDHAARSAHQAQRNQSLRLAQPRQPSGTPQQQLPLLPPPQRPPPVRHSPHKPMVRIDGRLQLDGAWNLQCYEFKYVTEHLQLHRFPIDRDERRKESEPAEQFKATRVNISNGVIPKPAAEVNTASGEKPKGKEVSGLGAAGGRSISGGGEVGKSSQQATNEPQLNTMEEMSANTKSHPSTENVIAADPKEPEQRPATPRSASYGNANAKTTSQEAAAKDVPLTDEPVVKRKSILNDILGPPGQLGGITAARDSSMRAGLKFSVSGLRASSSAVADTKVRAGSEAPSWPPTSQQPRNQPDVDYDESSEGSSLEGSEEEDEEGFNRELDNDFEKRRSKMLSIADMANREEETPTRPKQPQNHKTSPKRKLSSVSSDASDYYNRFPDSDDPGESAVAEDHGKDKQRRPSFNEQVFDESSPSKRRRTSSPVPPERTTVRVKKEMVEGAEMDVGKAMQGTSKKGKKTGGLAAGGRGRGGKGKGRLE</sequence>
<dbReference type="Proteomes" id="UP000799537">
    <property type="component" value="Unassembled WGS sequence"/>
</dbReference>
<accession>A0A6A6CRZ9</accession>
<feature type="compositionally biased region" description="Polar residues" evidence="1">
    <location>
        <begin position="31"/>
        <end position="50"/>
    </location>
</feature>
<feature type="region of interest" description="Disordered" evidence="1">
    <location>
        <begin position="286"/>
        <end position="503"/>
    </location>
</feature>
<feature type="compositionally biased region" description="Basic and acidic residues" evidence="1">
    <location>
        <begin position="343"/>
        <end position="354"/>
    </location>
</feature>
<feature type="region of interest" description="Disordered" evidence="1">
    <location>
        <begin position="1"/>
        <end position="74"/>
    </location>
</feature>
<proteinExistence type="predicted"/>
<feature type="compositionally biased region" description="Basic and acidic residues" evidence="1">
    <location>
        <begin position="454"/>
        <end position="463"/>
    </location>
</feature>
<dbReference type="EMBL" id="ML993587">
    <property type="protein sequence ID" value="KAF2169861.1"/>
    <property type="molecule type" value="Genomic_DNA"/>
</dbReference>
<name>A0A6A6CRZ9_ZASCE</name>
<protein>
    <submittedName>
        <fullName evidence="2">Uncharacterized protein</fullName>
    </submittedName>
</protein>
<evidence type="ECO:0000256" key="1">
    <source>
        <dbReference type="SAM" id="MobiDB-lite"/>
    </source>
</evidence>
<feature type="compositionally biased region" description="Basic residues" evidence="1">
    <location>
        <begin position="494"/>
        <end position="503"/>
    </location>
</feature>
<organism evidence="2 3">
    <name type="scientific">Zasmidium cellare ATCC 36951</name>
    <dbReference type="NCBI Taxonomy" id="1080233"/>
    <lineage>
        <taxon>Eukaryota</taxon>
        <taxon>Fungi</taxon>
        <taxon>Dikarya</taxon>
        <taxon>Ascomycota</taxon>
        <taxon>Pezizomycotina</taxon>
        <taxon>Dothideomycetes</taxon>
        <taxon>Dothideomycetidae</taxon>
        <taxon>Mycosphaerellales</taxon>
        <taxon>Mycosphaerellaceae</taxon>
        <taxon>Zasmidium</taxon>
    </lineage>
</organism>
<feature type="compositionally biased region" description="Pro residues" evidence="1">
    <location>
        <begin position="57"/>
        <end position="68"/>
    </location>
</feature>
<gene>
    <name evidence="2" type="ORF">M409DRAFT_20275</name>
</gene>
<feature type="compositionally biased region" description="Gly residues" evidence="1">
    <location>
        <begin position="160"/>
        <end position="173"/>
    </location>
</feature>
<feature type="region of interest" description="Disordered" evidence="1">
    <location>
        <begin position="113"/>
        <end position="247"/>
    </location>
</feature>
<dbReference type="GeneID" id="54558581"/>
<evidence type="ECO:0000313" key="3">
    <source>
        <dbReference type="Proteomes" id="UP000799537"/>
    </source>
</evidence>
<feature type="compositionally biased region" description="Polar residues" evidence="1">
    <location>
        <begin position="175"/>
        <end position="204"/>
    </location>
</feature>
<feature type="compositionally biased region" description="Polar residues" evidence="1">
    <location>
        <begin position="221"/>
        <end position="236"/>
    </location>
</feature>
<keyword evidence="3" id="KW-1185">Reference proteome</keyword>
<dbReference type="RefSeq" id="XP_033670750.1">
    <property type="nucleotide sequence ID" value="XM_033805309.1"/>
</dbReference>
<reference evidence="2" key="1">
    <citation type="journal article" date="2020" name="Stud. Mycol.">
        <title>101 Dothideomycetes genomes: a test case for predicting lifestyles and emergence of pathogens.</title>
        <authorList>
            <person name="Haridas S."/>
            <person name="Albert R."/>
            <person name="Binder M."/>
            <person name="Bloem J."/>
            <person name="Labutti K."/>
            <person name="Salamov A."/>
            <person name="Andreopoulos B."/>
            <person name="Baker S."/>
            <person name="Barry K."/>
            <person name="Bills G."/>
            <person name="Bluhm B."/>
            <person name="Cannon C."/>
            <person name="Castanera R."/>
            <person name="Culley D."/>
            <person name="Daum C."/>
            <person name="Ezra D."/>
            <person name="Gonzalez J."/>
            <person name="Henrissat B."/>
            <person name="Kuo A."/>
            <person name="Liang C."/>
            <person name="Lipzen A."/>
            <person name="Lutzoni F."/>
            <person name="Magnuson J."/>
            <person name="Mondo S."/>
            <person name="Nolan M."/>
            <person name="Ohm R."/>
            <person name="Pangilinan J."/>
            <person name="Park H.-J."/>
            <person name="Ramirez L."/>
            <person name="Alfaro M."/>
            <person name="Sun H."/>
            <person name="Tritt A."/>
            <person name="Yoshinaga Y."/>
            <person name="Zwiers L.-H."/>
            <person name="Turgeon B."/>
            <person name="Goodwin S."/>
            <person name="Spatafora J."/>
            <person name="Crous P."/>
            <person name="Grigoriev I."/>
        </authorList>
    </citation>
    <scope>NUCLEOTIDE SEQUENCE</scope>
    <source>
        <strain evidence="2">ATCC 36951</strain>
    </source>
</reference>
<evidence type="ECO:0000313" key="2">
    <source>
        <dbReference type="EMBL" id="KAF2169861.1"/>
    </source>
</evidence>
<dbReference type="AlphaFoldDB" id="A0A6A6CRZ9"/>